<comment type="caution">
    <text evidence="1">The sequence shown here is derived from an EMBL/GenBank/DDBJ whole genome shotgun (WGS) entry which is preliminary data.</text>
</comment>
<proteinExistence type="predicted"/>
<evidence type="ECO:0000313" key="2">
    <source>
        <dbReference type="Proteomes" id="UP001597083"/>
    </source>
</evidence>
<feature type="non-terminal residue" evidence="1">
    <location>
        <position position="1"/>
    </location>
</feature>
<gene>
    <name evidence="1" type="ORF">ACFQ07_03535</name>
</gene>
<evidence type="ECO:0000313" key="1">
    <source>
        <dbReference type="EMBL" id="MFD0851272.1"/>
    </source>
</evidence>
<dbReference type="Proteomes" id="UP001597083">
    <property type="component" value="Unassembled WGS sequence"/>
</dbReference>
<reference evidence="2" key="1">
    <citation type="journal article" date="2019" name="Int. J. Syst. Evol. Microbiol.">
        <title>The Global Catalogue of Microorganisms (GCM) 10K type strain sequencing project: providing services to taxonomists for standard genome sequencing and annotation.</title>
        <authorList>
            <consortium name="The Broad Institute Genomics Platform"/>
            <consortium name="The Broad Institute Genome Sequencing Center for Infectious Disease"/>
            <person name="Wu L."/>
            <person name="Ma J."/>
        </authorList>
    </citation>
    <scope>NUCLEOTIDE SEQUENCE [LARGE SCALE GENOMIC DNA]</scope>
    <source>
        <strain evidence="2">JCM 31696</strain>
    </source>
</reference>
<sequence>IYYVSPADTSGGHRRDTLWHWRTALADARGEFCYTGNSHVKPMIQIVGDDGRFHGWVGIEASLNQTTGNGTADDDIGVFRVTTGPRPSGRSGHGAVRTR</sequence>
<name>A0ABW3CBS5_9ACTN</name>
<protein>
    <submittedName>
        <fullName evidence="1">Uncharacterized protein</fullName>
    </submittedName>
</protein>
<accession>A0ABW3CBS5</accession>
<organism evidence="1 2">
    <name type="scientific">Actinomadura adrarensis</name>
    <dbReference type="NCBI Taxonomy" id="1819600"/>
    <lineage>
        <taxon>Bacteria</taxon>
        <taxon>Bacillati</taxon>
        <taxon>Actinomycetota</taxon>
        <taxon>Actinomycetes</taxon>
        <taxon>Streptosporangiales</taxon>
        <taxon>Thermomonosporaceae</taxon>
        <taxon>Actinomadura</taxon>
    </lineage>
</organism>
<keyword evidence="2" id="KW-1185">Reference proteome</keyword>
<dbReference type="EMBL" id="JBHTIR010000313">
    <property type="protein sequence ID" value="MFD0851272.1"/>
    <property type="molecule type" value="Genomic_DNA"/>
</dbReference>